<accession>A0A0F9LAB6</accession>
<evidence type="ECO:0000256" key="5">
    <source>
        <dbReference type="ARBA" id="ARBA00022777"/>
    </source>
</evidence>
<evidence type="ECO:0000256" key="7">
    <source>
        <dbReference type="SAM" id="MobiDB-lite"/>
    </source>
</evidence>
<organism evidence="9">
    <name type="scientific">marine sediment metagenome</name>
    <dbReference type="NCBI Taxonomy" id="412755"/>
    <lineage>
        <taxon>unclassified sequences</taxon>
        <taxon>metagenomes</taxon>
        <taxon>ecological metagenomes</taxon>
    </lineage>
</organism>
<dbReference type="AlphaFoldDB" id="A0A0F9LAB6"/>
<dbReference type="SUPFAM" id="SSF55874">
    <property type="entry name" value="ATPase domain of HSP90 chaperone/DNA topoisomerase II/histidine kinase"/>
    <property type="match status" value="1"/>
</dbReference>
<evidence type="ECO:0000256" key="4">
    <source>
        <dbReference type="ARBA" id="ARBA00022679"/>
    </source>
</evidence>
<name>A0A0F9LAB6_9ZZZZ</name>
<dbReference type="GO" id="GO:0000155">
    <property type="term" value="F:phosphorelay sensor kinase activity"/>
    <property type="evidence" value="ECO:0007669"/>
    <property type="project" value="InterPro"/>
</dbReference>
<evidence type="ECO:0000256" key="1">
    <source>
        <dbReference type="ARBA" id="ARBA00000085"/>
    </source>
</evidence>
<keyword evidence="5" id="KW-0418">Kinase</keyword>
<feature type="region of interest" description="Disordered" evidence="7">
    <location>
        <begin position="1"/>
        <end position="31"/>
    </location>
</feature>
<dbReference type="EC" id="2.7.13.3" evidence="2"/>
<dbReference type="PRINTS" id="PR00344">
    <property type="entry name" value="BCTRLSENSOR"/>
</dbReference>
<dbReference type="InterPro" id="IPR003661">
    <property type="entry name" value="HisK_dim/P_dom"/>
</dbReference>
<dbReference type="PROSITE" id="PS50109">
    <property type="entry name" value="HIS_KIN"/>
    <property type="match status" value="1"/>
</dbReference>
<dbReference type="PANTHER" id="PTHR43711">
    <property type="entry name" value="TWO-COMPONENT HISTIDINE KINASE"/>
    <property type="match status" value="1"/>
</dbReference>
<evidence type="ECO:0000256" key="6">
    <source>
        <dbReference type="ARBA" id="ARBA00023012"/>
    </source>
</evidence>
<gene>
    <name evidence="9" type="ORF">LCGC14_1224530</name>
</gene>
<feature type="domain" description="Histidine kinase" evidence="8">
    <location>
        <begin position="47"/>
        <end position="265"/>
    </location>
</feature>
<dbReference type="InterPro" id="IPR005467">
    <property type="entry name" value="His_kinase_dom"/>
</dbReference>
<reference evidence="9" key="1">
    <citation type="journal article" date="2015" name="Nature">
        <title>Complex archaea that bridge the gap between prokaryotes and eukaryotes.</title>
        <authorList>
            <person name="Spang A."/>
            <person name="Saw J.H."/>
            <person name="Jorgensen S.L."/>
            <person name="Zaremba-Niedzwiedzka K."/>
            <person name="Martijn J."/>
            <person name="Lind A.E."/>
            <person name="van Eijk R."/>
            <person name="Schleper C."/>
            <person name="Guy L."/>
            <person name="Ettema T.J."/>
        </authorList>
    </citation>
    <scope>NUCLEOTIDE SEQUENCE</scope>
</reference>
<evidence type="ECO:0000256" key="2">
    <source>
        <dbReference type="ARBA" id="ARBA00012438"/>
    </source>
</evidence>
<protein>
    <recommendedName>
        <fullName evidence="2">histidine kinase</fullName>
        <ecNumber evidence="2">2.7.13.3</ecNumber>
    </recommendedName>
</protein>
<dbReference type="InterPro" id="IPR050736">
    <property type="entry name" value="Sensor_HK_Regulatory"/>
</dbReference>
<keyword evidence="6" id="KW-0902">Two-component regulatory system</keyword>
<proteinExistence type="predicted"/>
<sequence length="265" mass="30327">MIQMIDERETIGTNRNIAGRKKTEKKSNESGEKYRAAYSKMVFLQQLIAHDIKNVFNSINSLQYLGSLYNNNEEMSNILERIKGVSQRGGDLIDKVRKLSCLESSKITLKKVEVNKTLTSSINFVHNSFPVLDIKINIKPLDKKFYVQANELLSDVFDNILLNGVKHNDNSRIEILIKIYGCKNYNKDFLKFEFIDNGRGIPDNQRQLLFQNNFKKDTILNSGGLGLTLVNFIIKSYSGYIWNEDKVKGNYSKGSNIIMLIPKGK</sequence>
<dbReference type="CDD" id="cd00075">
    <property type="entry name" value="HATPase"/>
    <property type="match status" value="1"/>
</dbReference>
<dbReference type="CDD" id="cd00082">
    <property type="entry name" value="HisKA"/>
    <property type="match status" value="1"/>
</dbReference>
<keyword evidence="4" id="KW-0808">Transferase</keyword>
<dbReference type="InterPro" id="IPR003594">
    <property type="entry name" value="HATPase_dom"/>
</dbReference>
<dbReference type="PANTHER" id="PTHR43711:SF1">
    <property type="entry name" value="HISTIDINE KINASE 1"/>
    <property type="match status" value="1"/>
</dbReference>
<dbReference type="Gene3D" id="3.30.565.10">
    <property type="entry name" value="Histidine kinase-like ATPase, C-terminal domain"/>
    <property type="match status" value="1"/>
</dbReference>
<dbReference type="InterPro" id="IPR004358">
    <property type="entry name" value="Sig_transdc_His_kin-like_C"/>
</dbReference>
<keyword evidence="3" id="KW-0597">Phosphoprotein</keyword>
<dbReference type="EMBL" id="LAZR01006482">
    <property type="protein sequence ID" value="KKM91829.1"/>
    <property type="molecule type" value="Genomic_DNA"/>
</dbReference>
<comment type="caution">
    <text evidence="9">The sequence shown here is derived from an EMBL/GenBank/DDBJ whole genome shotgun (WGS) entry which is preliminary data.</text>
</comment>
<dbReference type="SMART" id="SM00387">
    <property type="entry name" value="HATPase_c"/>
    <property type="match status" value="1"/>
</dbReference>
<feature type="compositionally biased region" description="Basic and acidic residues" evidence="7">
    <location>
        <begin position="1"/>
        <end position="10"/>
    </location>
</feature>
<dbReference type="InterPro" id="IPR036890">
    <property type="entry name" value="HATPase_C_sf"/>
</dbReference>
<evidence type="ECO:0000313" key="9">
    <source>
        <dbReference type="EMBL" id="KKM91829.1"/>
    </source>
</evidence>
<dbReference type="Pfam" id="PF02518">
    <property type="entry name" value="HATPase_c"/>
    <property type="match status" value="1"/>
</dbReference>
<evidence type="ECO:0000259" key="8">
    <source>
        <dbReference type="PROSITE" id="PS50109"/>
    </source>
</evidence>
<evidence type="ECO:0000256" key="3">
    <source>
        <dbReference type="ARBA" id="ARBA00022553"/>
    </source>
</evidence>
<comment type="catalytic activity">
    <reaction evidence="1">
        <text>ATP + protein L-histidine = ADP + protein N-phospho-L-histidine.</text>
        <dbReference type="EC" id="2.7.13.3"/>
    </reaction>
</comment>